<dbReference type="EMBL" id="BAABHD010000030">
    <property type="protein sequence ID" value="GAA4459132.1"/>
    <property type="molecule type" value="Genomic_DNA"/>
</dbReference>
<keyword evidence="2" id="KW-1185">Reference proteome</keyword>
<comment type="caution">
    <text evidence="1">The sequence shown here is derived from an EMBL/GenBank/DDBJ whole genome shotgun (WGS) entry which is preliminary data.</text>
</comment>
<organism evidence="1 2">
    <name type="scientific">Nibrella saemangeumensis</name>
    <dbReference type="NCBI Taxonomy" id="1084526"/>
    <lineage>
        <taxon>Bacteria</taxon>
        <taxon>Pseudomonadati</taxon>
        <taxon>Bacteroidota</taxon>
        <taxon>Cytophagia</taxon>
        <taxon>Cytophagales</taxon>
        <taxon>Spirosomataceae</taxon>
        <taxon>Nibrella</taxon>
    </lineage>
</organism>
<gene>
    <name evidence="1" type="ORF">GCM10023189_32400</name>
</gene>
<dbReference type="Proteomes" id="UP001501175">
    <property type="component" value="Unassembled WGS sequence"/>
</dbReference>
<name>A0ABP8N0E6_9BACT</name>
<accession>A0ABP8N0E6</accession>
<proteinExistence type="predicted"/>
<evidence type="ECO:0000313" key="1">
    <source>
        <dbReference type="EMBL" id="GAA4459132.1"/>
    </source>
</evidence>
<evidence type="ECO:0000313" key="2">
    <source>
        <dbReference type="Proteomes" id="UP001501175"/>
    </source>
</evidence>
<reference evidence="2" key="1">
    <citation type="journal article" date="2019" name="Int. J. Syst. Evol. Microbiol.">
        <title>The Global Catalogue of Microorganisms (GCM) 10K type strain sequencing project: providing services to taxonomists for standard genome sequencing and annotation.</title>
        <authorList>
            <consortium name="The Broad Institute Genomics Platform"/>
            <consortium name="The Broad Institute Genome Sequencing Center for Infectious Disease"/>
            <person name="Wu L."/>
            <person name="Ma J."/>
        </authorList>
    </citation>
    <scope>NUCLEOTIDE SEQUENCE [LARGE SCALE GENOMIC DNA]</scope>
    <source>
        <strain evidence="2">JCM 17927</strain>
    </source>
</reference>
<sequence length="179" mass="20134">MIAEWQTFQQQVSGGTLYQYMHSVAQVAGLSSANDQAALKEMVNAVMSGDVHCASCAEGKAILKQSFPQLYQVIETFEAKYLSFLIRLLKAIQAEIIFNRIAQRITAEQPALPLFIVGPSIVTTSGNEAYVEQVMKEELQKAIGIVPYLTRSFWSEYLRMIPHKKRTRAHGPNVYAHQR</sequence>
<protein>
    <submittedName>
        <fullName evidence="1">Uncharacterized protein</fullName>
    </submittedName>
</protein>